<feature type="domain" description="3'-5' exonuclease" evidence="3">
    <location>
        <begin position="27"/>
        <end position="204"/>
    </location>
</feature>
<proteinExistence type="evidence at transcript level"/>
<dbReference type="GO" id="GO:0006139">
    <property type="term" value="P:nucleobase-containing compound metabolic process"/>
    <property type="evidence" value="ECO:0007669"/>
    <property type="project" value="InterPro"/>
</dbReference>
<dbReference type="EMBL" id="EF087618">
    <property type="protein sequence ID" value="ABK26855.1"/>
    <property type="molecule type" value="mRNA"/>
</dbReference>
<dbReference type="Gene3D" id="3.30.420.10">
    <property type="entry name" value="Ribonuclease H-like superfamily/Ribonuclease H"/>
    <property type="match status" value="1"/>
</dbReference>
<evidence type="ECO:0000259" key="3">
    <source>
        <dbReference type="SMART" id="SM00474"/>
    </source>
</evidence>
<dbReference type="Pfam" id="PF01612">
    <property type="entry name" value="DNA_pol_A_exo1"/>
    <property type="match status" value="1"/>
</dbReference>
<protein>
    <recommendedName>
        <fullName evidence="3">3'-5' exonuclease domain-containing protein</fullName>
    </recommendedName>
</protein>
<accession>A9P1U4</accession>
<evidence type="ECO:0000256" key="1">
    <source>
        <dbReference type="ARBA" id="ARBA00022722"/>
    </source>
</evidence>
<name>A9P1U4_PICSI</name>
<organism evidence="4">
    <name type="scientific">Picea sitchensis</name>
    <name type="common">Sitka spruce</name>
    <name type="synonym">Pinus sitchensis</name>
    <dbReference type="NCBI Taxonomy" id="3332"/>
    <lineage>
        <taxon>Eukaryota</taxon>
        <taxon>Viridiplantae</taxon>
        <taxon>Streptophyta</taxon>
        <taxon>Embryophyta</taxon>
        <taxon>Tracheophyta</taxon>
        <taxon>Spermatophyta</taxon>
        <taxon>Pinopsida</taxon>
        <taxon>Pinidae</taxon>
        <taxon>Conifers I</taxon>
        <taxon>Pinales</taxon>
        <taxon>Pinaceae</taxon>
        <taxon>Picea</taxon>
    </lineage>
</organism>
<dbReference type="GO" id="GO:0005737">
    <property type="term" value="C:cytoplasm"/>
    <property type="evidence" value="ECO:0007669"/>
    <property type="project" value="TreeGrafter"/>
</dbReference>
<dbReference type="InterPro" id="IPR012337">
    <property type="entry name" value="RNaseH-like_sf"/>
</dbReference>
<evidence type="ECO:0000256" key="2">
    <source>
        <dbReference type="ARBA" id="ARBA00022801"/>
    </source>
</evidence>
<dbReference type="PANTHER" id="PTHR13620">
    <property type="entry name" value="3-5 EXONUCLEASE"/>
    <property type="match status" value="1"/>
</dbReference>
<dbReference type="AlphaFoldDB" id="A9P1U4"/>
<dbReference type="SMART" id="SM00474">
    <property type="entry name" value="35EXOc"/>
    <property type="match status" value="1"/>
</dbReference>
<dbReference type="GO" id="GO:0003676">
    <property type="term" value="F:nucleic acid binding"/>
    <property type="evidence" value="ECO:0007669"/>
    <property type="project" value="InterPro"/>
</dbReference>
<dbReference type="InterPro" id="IPR051132">
    <property type="entry name" value="3-5_Exonuclease_domain"/>
</dbReference>
<dbReference type="FunFam" id="3.30.420.10:FF:000054">
    <property type="entry name" value="Werner Syndrome-like exonuclease"/>
    <property type="match status" value="1"/>
</dbReference>
<keyword evidence="1" id="KW-0540">Nuclease</keyword>
<keyword evidence="2" id="KW-0378">Hydrolase</keyword>
<dbReference type="PANTHER" id="PTHR13620:SF121">
    <property type="entry name" value="EMB|CAB82946.1-RELATED"/>
    <property type="match status" value="1"/>
</dbReference>
<dbReference type="GO" id="GO:0008408">
    <property type="term" value="F:3'-5' exonuclease activity"/>
    <property type="evidence" value="ECO:0007669"/>
    <property type="project" value="InterPro"/>
</dbReference>
<evidence type="ECO:0000313" key="4">
    <source>
        <dbReference type="EMBL" id="ABK26855.1"/>
    </source>
</evidence>
<reference evidence="4" key="1">
    <citation type="journal article" date="2008" name="BMC Genomics">
        <title>A conifer genomics resource of 200,000 spruce (Picea spp.) ESTs and 6,464 high-quality, sequence-finished full-length cDNAs for Sitka spruce (Picea sitchensis).</title>
        <authorList>
            <person name="Ralph S.G."/>
            <person name="Chun H.J."/>
            <person name="Kolosova N."/>
            <person name="Cooper D."/>
            <person name="Oddy C."/>
            <person name="Ritland C.E."/>
            <person name="Kirkpatrick R."/>
            <person name="Moore R."/>
            <person name="Barber S."/>
            <person name="Holt R.A."/>
            <person name="Jones S.J."/>
            <person name="Marra M.A."/>
            <person name="Douglas C.J."/>
            <person name="Ritland K."/>
            <person name="Bohlmann J."/>
        </authorList>
    </citation>
    <scope>NUCLEOTIDE SEQUENCE</scope>
    <source>
        <tissue evidence="4">Green portion of the leader tissue</tissue>
    </source>
</reference>
<dbReference type="GO" id="GO:0005634">
    <property type="term" value="C:nucleus"/>
    <property type="evidence" value="ECO:0007669"/>
    <property type="project" value="TreeGrafter"/>
</dbReference>
<dbReference type="CDD" id="cd06141">
    <property type="entry name" value="WRN_exo"/>
    <property type="match status" value="1"/>
</dbReference>
<dbReference type="SUPFAM" id="SSF53098">
    <property type="entry name" value="Ribonuclease H-like"/>
    <property type="match status" value="1"/>
</dbReference>
<dbReference type="InterPro" id="IPR002562">
    <property type="entry name" value="3'-5'_exonuclease_dom"/>
</dbReference>
<sequence>MAGAAAGIVTNTNTTCTEVHFAEKSIQTTVTDDGHVVENWVNQQTGQEIVGFDMEWRPSFQRGWENDTALLQLCTDNGCLIIQMLFLDFIPEALVSFLKDPGVKLVGVGIERDAAKLMNDHGLECGGQVELGALAAEKLERRELKQAGLKGLAKEVLGLRLSKPKSISMSNWAWAILQHRQIQYACIDAFVSLAIGKKLMESEN</sequence>
<dbReference type="InterPro" id="IPR036397">
    <property type="entry name" value="RNaseH_sf"/>
</dbReference>